<gene>
    <name evidence="2" type="ORF">NDU88_008402</name>
</gene>
<dbReference type="EMBL" id="JANPWB010000008">
    <property type="protein sequence ID" value="KAJ1168020.1"/>
    <property type="molecule type" value="Genomic_DNA"/>
</dbReference>
<reference evidence="2" key="1">
    <citation type="journal article" date="2022" name="bioRxiv">
        <title>Sequencing and chromosome-scale assembly of the giantPleurodeles waltlgenome.</title>
        <authorList>
            <person name="Brown T."/>
            <person name="Elewa A."/>
            <person name="Iarovenko S."/>
            <person name="Subramanian E."/>
            <person name="Araus A.J."/>
            <person name="Petzold A."/>
            <person name="Susuki M."/>
            <person name="Suzuki K.-i.T."/>
            <person name="Hayashi T."/>
            <person name="Toyoda A."/>
            <person name="Oliveira C."/>
            <person name="Osipova E."/>
            <person name="Leigh N.D."/>
            <person name="Simon A."/>
            <person name="Yun M.H."/>
        </authorList>
    </citation>
    <scope>NUCLEOTIDE SEQUENCE</scope>
    <source>
        <strain evidence="2">20211129_DDA</strain>
        <tissue evidence="2">Liver</tissue>
    </source>
</reference>
<feature type="region of interest" description="Disordered" evidence="1">
    <location>
        <begin position="33"/>
        <end position="75"/>
    </location>
</feature>
<keyword evidence="3" id="KW-1185">Reference proteome</keyword>
<name>A0AAV7SV93_PLEWA</name>
<feature type="compositionally biased region" description="Basic residues" evidence="1">
    <location>
        <begin position="57"/>
        <end position="68"/>
    </location>
</feature>
<feature type="region of interest" description="Disordered" evidence="1">
    <location>
        <begin position="1"/>
        <end position="21"/>
    </location>
</feature>
<dbReference type="Proteomes" id="UP001066276">
    <property type="component" value="Chromosome 4_2"/>
</dbReference>
<organism evidence="2 3">
    <name type="scientific">Pleurodeles waltl</name>
    <name type="common">Iberian ribbed newt</name>
    <dbReference type="NCBI Taxonomy" id="8319"/>
    <lineage>
        <taxon>Eukaryota</taxon>
        <taxon>Metazoa</taxon>
        <taxon>Chordata</taxon>
        <taxon>Craniata</taxon>
        <taxon>Vertebrata</taxon>
        <taxon>Euteleostomi</taxon>
        <taxon>Amphibia</taxon>
        <taxon>Batrachia</taxon>
        <taxon>Caudata</taxon>
        <taxon>Salamandroidea</taxon>
        <taxon>Salamandridae</taxon>
        <taxon>Pleurodelinae</taxon>
        <taxon>Pleurodeles</taxon>
    </lineage>
</organism>
<evidence type="ECO:0000313" key="2">
    <source>
        <dbReference type="EMBL" id="KAJ1168020.1"/>
    </source>
</evidence>
<comment type="caution">
    <text evidence="2">The sequence shown here is derived from an EMBL/GenBank/DDBJ whole genome shotgun (WGS) entry which is preliminary data.</text>
</comment>
<protein>
    <submittedName>
        <fullName evidence="2">Uncharacterized protein</fullName>
    </submittedName>
</protein>
<proteinExistence type="predicted"/>
<evidence type="ECO:0000256" key="1">
    <source>
        <dbReference type="SAM" id="MobiDB-lite"/>
    </source>
</evidence>
<sequence>MGKERAPPLHNATTKDGAEACGKKLSHGLKLRLARGDGVQSVERAAPPRPTTDRQRERRRGLAVRGRRATPPPYT</sequence>
<evidence type="ECO:0000313" key="3">
    <source>
        <dbReference type="Proteomes" id="UP001066276"/>
    </source>
</evidence>
<dbReference type="AlphaFoldDB" id="A0AAV7SV93"/>
<accession>A0AAV7SV93</accession>